<dbReference type="InterPro" id="IPR038765">
    <property type="entry name" value="Papain-like_cys_pep_sf"/>
</dbReference>
<evidence type="ECO:0000313" key="2">
    <source>
        <dbReference type="Proteomes" id="UP000288805"/>
    </source>
</evidence>
<gene>
    <name evidence="1" type="ORF">CK203_063947</name>
</gene>
<protein>
    <recommendedName>
        <fullName evidence="3">Ubiquitin-like protease family profile domain-containing protein</fullName>
    </recommendedName>
</protein>
<proteinExistence type="predicted"/>
<sequence>MQEMVIHSQAKHLVREAVIGRFEPHLYQIDIPYVNVNEVFLPVLIKNHWTLYVYDLENRRIQLLDSRPGRKKTMLSGVQQNLAKVVLWLAAHKKEVSPYDLRTFNFITPDVPSKLMREIETLQVEDHGEYVVLSTKCTPRPCPERLKGITGRSVSVDRFLEDWTRYWMRDGGFWHPRPAIDRSISFARPVPGGLDTLLDERGWILAPSSGDRPVDQFRSTGSWRIGHATG</sequence>
<dbReference type="Proteomes" id="UP000288805">
    <property type="component" value="Unassembled WGS sequence"/>
</dbReference>
<reference evidence="1 2" key="1">
    <citation type="journal article" date="2018" name="PLoS Genet.">
        <title>Population sequencing reveals clonal diversity and ancestral inbreeding in the grapevine cultivar Chardonnay.</title>
        <authorList>
            <person name="Roach M.J."/>
            <person name="Johnson D.L."/>
            <person name="Bohlmann J."/>
            <person name="van Vuuren H.J."/>
            <person name="Jones S.J."/>
            <person name="Pretorius I.S."/>
            <person name="Schmidt S.A."/>
            <person name="Borneman A.R."/>
        </authorList>
    </citation>
    <scope>NUCLEOTIDE SEQUENCE [LARGE SCALE GENOMIC DNA]</scope>
    <source>
        <strain evidence="2">cv. Chardonnay</strain>
        <tissue evidence="1">Leaf</tissue>
    </source>
</reference>
<evidence type="ECO:0000313" key="1">
    <source>
        <dbReference type="EMBL" id="RVW67134.1"/>
    </source>
</evidence>
<accession>A0A438G4J8</accession>
<name>A0A438G4J8_VITVI</name>
<dbReference type="AlphaFoldDB" id="A0A438G4J8"/>
<dbReference type="EMBL" id="QGNW01000601">
    <property type="protein sequence ID" value="RVW67134.1"/>
    <property type="molecule type" value="Genomic_DNA"/>
</dbReference>
<dbReference type="Gene3D" id="3.40.395.10">
    <property type="entry name" value="Adenoviral Proteinase, Chain A"/>
    <property type="match status" value="1"/>
</dbReference>
<comment type="caution">
    <text evidence="1">The sequence shown here is derived from an EMBL/GenBank/DDBJ whole genome shotgun (WGS) entry which is preliminary data.</text>
</comment>
<organism evidence="1 2">
    <name type="scientific">Vitis vinifera</name>
    <name type="common">Grape</name>
    <dbReference type="NCBI Taxonomy" id="29760"/>
    <lineage>
        <taxon>Eukaryota</taxon>
        <taxon>Viridiplantae</taxon>
        <taxon>Streptophyta</taxon>
        <taxon>Embryophyta</taxon>
        <taxon>Tracheophyta</taxon>
        <taxon>Spermatophyta</taxon>
        <taxon>Magnoliopsida</taxon>
        <taxon>eudicotyledons</taxon>
        <taxon>Gunneridae</taxon>
        <taxon>Pentapetalae</taxon>
        <taxon>rosids</taxon>
        <taxon>Vitales</taxon>
        <taxon>Vitaceae</taxon>
        <taxon>Viteae</taxon>
        <taxon>Vitis</taxon>
    </lineage>
</organism>
<evidence type="ECO:0008006" key="3">
    <source>
        <dbReference type="Google" id="ProtNLM"/>
    </source>
</evidence>
<dbReference type="SUPFAM" id="SSF54001">
    <property type="entry name" value="Cysteine proteinases"/>
    <property type="match status" value="1"/>
</dbReference>